<feature type="transmembrane region" description="Helical" evidence="2">
    <location>
        <begin position="246"/>
        <end position="274"/>
    </location>
</feature>
<feature type="transmembrane region" description="Helical" evidence="2">
    <location>
        <begin position="144"/>
        <end position="168"/>
    </location>
</feature>
<feature type="transmembrane region" description="Helical" evidence="2">
    <location>
        <begin position="333"/>
        <end position="355"/>
    </location>
</feature>
<feature type="compositionally biased region" description="Low complexity" evidence="1">
    <location>
        <begin position="35"/>
        <end position="53"/>
    </location>
</feature>
<dbReference type="Proteomes" id="UP000296469">
    <property type="component" value="Chromosome"/>
</dbReference>
<dbReference type="EMBL" id="CP039291">
    <property type="protein sequence ID" value="QCB93163.1"/>
    <property type="molecule type" value="Genomic_DNA"/>
</dbReference>
<dbReference type="Pfam" id="PF10110">
    <property type="entry name" value="GPDPase_memb"/>
    <property type="match status" value="1"/>
</dbReference>
<feature type="compositionally biased region" description="Pro residues" evidence="1">
    <location>
        <begin position="54"/>
        <end position="71"/>
    </location>
</feature>
<evidence type="ECO:0000313" key="5">
    <source>
        <dbReference type="Proteomes" id="UP000296469"/>
    </source>
</evidence>
<feature type="region of interest" description="Disordered" evidence="1">
    <location>
        <begin position="1"/>
        <end position="111"/>
    </location>
</feature>
<keyword evidence="5" id="KW-1185">Reference proteome</keyword>
<evidence type="ECO:0000259" key="3">
    <source>
        <dbReference type="Pfam" id="PF10110"/>
    </source>
</evidence>
<accession>A0A4P7SKU8</accession>
<keyword evidence="2" id="KW-0472">Membrane</keyword>
<evidence type="ECO:0000256" key="1">
    <source>
        <dbReference type="SAM" id="MobiDB-lite"/>
    </source>
</evidence>
<evidence type="ECO:0000256" key="2">
    <source>
        <dbReference type="SAM" id="Phobius"/>
    </source>
</evidence>
<dbReference type="KEGG" id="celz:E5225_05950"/>
<reference evidence="4 5" key="1">
    <citation type="submission" date="2019-04" db="EMBL/GenBank/DDBJ databases">
        <title>Isolation and identification of Cellulomonas shaoxiangyii sp. Nov. isolated from feces of the Tibetan antelopes (Pantholops hodgsonii) in the Qinghai-Tibet plateau of China.</title>
        <authorList>
            <person name="Tian Z."/>
        </authorList>
    </citation>
    <scope>NUCLEOTIDE SEQUENCE [LARGE SCALE GENOMIC DNA]</scope>
    <source>
        <strain evidence="4 5">Z28</strain>
    </source>
</reference>
<keyword evidence="2" id="KW-0812">Transmembrane</keyword>
<proteinExistence type="predicted"/>
<protein>
    <recommendedName>
        <fullName evidence="3">Glycerophosphoryl diester phosphodiesterase membrane domain-containing protein</fullName>
    </recommendedName>
</protein>
<feature type="transmembrane region" description="Helical" evidence="2">
    <location>
        <begin position="205"/>
        <end position="225"/>
    </location>
</feature>
<gene>
    <name evidence="4" type="ORF">E5225_05950</name>
</gene>
<feature type="transmembrane region" description="Helical" evidence="2">
    <location>
        <begin position="375"/>
        <end position="403"/>
    </location>
</feature>
<dbReference type="InterPro" id="IPR018476">
    <property type="entry name" value="GlyceroP-diester-Pdiesterase_M"/>
</dbReference>
<feature type="transmembrane region" description="Helical" evidence="2">
    <location>
        <begin position="280"/>
        <end position="302"/>
    </location>
</feature>
<name>A0A4P7SKU8_9CELL</name>
<evidence type="ECO:0000313" key="4">
    <source>
        <dbReference type="EMBL" id="QCB93163.1"/>
    </source>
</evidence>
<sequence length="423" mass="42581">MTAPQDDGTSPAPWVSPAARPPAGDSVPPPPPAPGAAAPAPSAPGAAGPAGADPAPPPPPGARPAGPPPPSGWGAPASPAGWGGPGTAPGAPWGQPGAPAGRGPGGPVPAWRPAALQPGIVPLRPLGLGEILDGSVRAVRANPAVMFGLAALVVTVAVALQTLVQLYLAGLVAAAIGDALVGADVTGTDVGAISELFSVSLAQSATQPLLLPATSVLTGLLIVSVSRSVLGRHVALREVLRSPRVWWVLGFAVLVLLVELVVVAAWVGLSLLLFAQEQEAAALVVLLLGGLLVLVAFVWVTVRTLLVPPALMLEGKPFWATVARAWRLTRGSFWRLLGTYLLATILVAVVTYLFLVPASLLAGVLVGTTGSTAVTVVVTAVATIVGLTISTSFLAAVVALLYVDVRMRREGLDLELARAASEP</sequence>
<dbReference type="AlphaFoldDB" id="A0A4P7SKU8"/>
<organism evidence="4 5">
    <name type="scientific">Cellulomonas shaoxiangyii</name>
    <dbReference type="NCBI Taxonomy" id="2566013"/>
    <lineage>
        <taxon>Bacteria</taxon>
        <taxon>Bacillati</taxon>
        <taxon>Actinomycetota</taxon>
        <taxon>Actinomycetes</taxon>
        <taxon>Micrococcales</taxon>
        <taxon>Cellulomonadaceae</taxon>
        <taxon>Cellulomonas</taxon>
    </lineage>
</organism>
<keyword evidence="2" id="KW-1133">Transmembrane helix</keyword>
<feature type="compositionally biased region" description="Low complexity" evidence="1">
    <location>
        <begin position="88"/>
        <end position="99"/>
    </location>
</feature>
<feature type="domain" description="Glycerophosphoryl diester phosphodiesterase membrane" evidence="3">
    <location>
        <begin position="285"/>
        <end position="409"/>
    </location>
</feature>